<evidence type="ECO:0000313" key="1">
    <source>
        <dbReference type="EMBL" id="KAG0592366.1"/>
    </source>
</evidence>
<reference evidence="1" key="1">
    <citation type="submission" date="2020-06" db="EMBL/GenBank/DDBJ databases">
        <title>WGS assembly of Ceratodon purpureus strain R40.</title>
        <authorList>
            <person name="Carey S.B."/>
            <person name="Jenkins J."/>
            <person name="Shu S."/>
            <person name="Lovell J.T."/>
            <person name="Sreedasyam A."/>
            <person name="Maumus F."/>
            <person name="Tiley G.P."/>
            <person name="Fernandez-Pozo N."/>
            <person name="Barry K."/>
            <person name="Chen C."/>
            <person name="Wang M."/>
            <person name="Lipzen A."/>
            <person name="Daum C."/>
            <person name="Saski C.A."/>
            <person name="Payton A.C."/>
            <person name="Mcbreen J.C."/>
            <person name="Conrad R.E."/>
            <person name="Kollar L.M."/>
            <person name="Olsson S."/>
            <person name="Huttunen S."/>
            <person name="Landis J.B."/>
            <person name="Wickett N.J."/>
            <person name="Johnson M.G."/>
            <person name="Rensing S.A."/>
            <person name="Grimwood J."/>
            <person name="Schmutz J."/>
            <person name="Mcdaniel S.F."/>
        </authorList>
    </citation>
    <scope>NUCLEOTIDE SEQUENCE</scope>
    <source>
        <strain evidence="1">R40</strain>
    </source>
</reference>
<gene>
    <name evidence="1" type="ORF">KC19_1G246000</name>
</gene>
<comment type="caution">
    <text evidence="1">The sequence shown here is derived from an EMBL/GenBank/DDBJ whole genome shotgun (WGS) entry which is preliminary data.</text>
</comment>
<dbReference type="EMBL" id="CM026421">
    <property type="protein sequence ID" value="KAG0592366.1"/>
    <property type="molecule type" value="Genomic_DNA"/>
</dbReference>
<sequence length="113" mass="12927">MFLFGSVWYFAFRGLGWLYRVLCVVRIPVVAYAVCWKGEQCACKCVEGWMLVLCTGSSKQVWGGLGVFGGWEWHGEVVAKAKAGEELQVRKVVWTLLLIYVLWVSHICAHHYR</sequence>
<dbReference type="AlphaFoldDB" id="A0A8T0JAR3"/>
<keyword evidence="2" id="KW-1185">Reference proteome</keyword>
<organism evidence="1 2">
    <name type="scientific">Ceratodon purpureus</name>
    <name type="common">Fire moss</name>
    <name type="synonym">Dicranum purpureum</name>
    <dbReference type="NCBI Taxonomy" id="3225"/>
    <lineage>
        <taxon>Eukaryota</taxon>
        <taxon>Viridiplantae</taxon>
        <taxon>Streptophyta</taxon>
        <taxon>Embryophyta</taxon>
        <taxon>Bryophyta</taxon>
        <taxon>Bryophytina</taxon>
        <taxon>Bryopsida</taxon>
        <taxon>Dicranidae</taxon>
        <taxon>Pseudoditrichales</taxon>
        <taxon>Ditrichaceae</taxon>
        <taxon>Ceratodon</taxon>
    </lineage>
</organism>
<dbReference type="Proteomes" id="UP000822688">
    <property type="component" value="Chromosome 1"/>
</dbReference>
<accession>A0A8T0JAR3</accession>
<proteinExistence type="predicted"/>
<protein>
    <submittedName>
        <fullName evidence="1">Uncharacterized protein</fullName>
    </submittedName>
</protein>
<evidence type="ECO:0000313" key="2">
    <source>
        <dbReference type="Proteomes" id="UP000822688"/>
    </source>
</evidence>
<name>A0A8T0JAR3_CERPU</name>